<evidence type="ECO:0000256" key="1">
    <source>
        <dbReference type="SAM" id="MobiDB-lite"/>
    </source>
</evidence>
<organism evidence="2 3">
    <name type="scientific">Spodoptera litura</name>
    <name type="common">Asian cotton leafworm</name>
    <dbReference type="NCBI Taxonomy" id="69820"/>
    <lineage>
        <taxon>Eukaryota</taxon>
        <taxon>Metazoa</taxon>
        <taxon>Ecdysozoa</taxon>
        <taxon>Arthropoda</taxon>
        <taxon>Hexapoda</taxon>
        <taxon>Insecta</taxon>
        <taxon>Pterygota</taxon>
        <taxon>Neoptera</taxon>
        <taxon>Endopterygota</taxon>
        <taxon>Lepidoptera</taxon>
        <taxon>Glossata</taxon>
        <taxon>Ditrysia</taxon>
        <taxon>Noctuoidea</taxon>
        <taxon>Noctuidae</taxon>
        <taxon>Amphipyrinae</taxon>
        <taxon>Spodoptera</taxon>
    </lineage>
</organism>
<dbReference type="AlphaFoldDB" id="A0A9J7II31"/>
<evidence type="ECO:0000313" key="2">
    <source>
        <dbReference type="Proteomes" id="UP000301870"/>
    </source>
</evidence>
<dbReference type="GO" id="GO:0016020">
    <property type="term" value="C:membrane"/>
    <property type="evidence" value="ECO:0007669"/>
    <property type="project" value="InterPro"/>
</dbReference>
<feature type="compositionally biased region" description="Low complexity" evidence="1">
    <location>
        <begin position="222"/>
        <end position="247"/>
    </location>
</feature>
<feature type="region of interest" description="Disordered" evidence="1">
    <location>
        <begin position="218"/>
        <end position="247"/>
    </location>
</feature>
<dbReference type="GeneID" id="111348542"/>
<keyword evidence="2" id="KW-1185">Reference proteome</keyword>
<accession>A0A9J7II31</accession>
<evidence type="ECO:0000313" key="3">
    <source>
        <dbReference type="RefSeq" id="XP_022814964.1"/>
    </source>
</evidence>
<dbReference type="RefSeq" id="XP_022814964.1">
    <property type="nucleotide sequence ID" value="XM_022959196.1"/>
</dbReference>
<name>A0A9J7II31_SPOLT</name>
<proteinExistence type="predicted"/>
<dbReference type="SUPFAM" id="SSF47661">
    <property type="entry name" value="t-snare proteins"/>
    <property type="match status" value="1"/>
</dbReference>
<dbReference type="Gene3D" id="1.20.58.70">
    <property type="match status" value="1"/>
</dbReference>
<dbReference type="GO" id="GO:0016192">
    <property type="term" value="P:vesicle-mediated transport"/>
    <property type="evidence" value="ECO:0007669"/>
    <property type="project" value="InterPro"/>
</dbReference>
<reference evidence="3" key="1">
    <citation type="submission" date="2025-08" db="UniProtKB">
        <authorList>
            <consortium name="RefSeq"/>
        </authorList>
    </citation>
    <scope>IDENTIFICATION</scope>
    <source>
        <strain evidence="3">Ishihara</strain>
        <tissue evidence="3">Whole body</tissue>
    </source>
</reference>
<dbReference type="InterPro" id="IPR010989">
    <property type="entry name" value="SNARE"/>
</dbReference>
<dbReference type="Proteomes" id="UP000301870">
    <property type="component" value="Chromosome 7"/>
</dbReference>
<protein>
    <submittedName>
        <fullName evidence="3">Uncharacterized protein LOC111348542 isoform X3</fullName>
    </submittedName>
</protein>
<gene>
    <name evidence="3" type="primary">LOC111348542</name>
</gene>
<sequence>MRTRDRLAELQHLASGAAGGVYCDTVQPSEPDAAAKHDAHIQDIFREVERMRGWIHDLDNNSQLIRRLHSDPTFHTNKNLQDQLDAAVTASNATGLKVSGALRQFEGRLSTRNDAAARIARLQYAACRRLYADALQRHHTALDAVRAQQLLLLQHQIQLKSVRRARGVLQPSCRCRRRSARRCWSPTTSRCSWTTCAPRPRRRSAHCATWRRATRSSRASRPRWSTCATSSRSSRTSSRNSKTRWTA</sequence>